<comment type="subcellular location">
    <subcellularLocation>
        <location evidence="1">Membrane</location>
        <topology evidence="1">Multi-pass membrane protein</topology>
    </subcellularLocation>
</comment>
<feature type="transmembrane region" description="Helical" evidence="5">
    <location>
        <begin position="111"/>
        <end position="130"/>
    </location>
</feature>
<evidence type="ECO:0000256" key="1">
    <source>
        <dbReference type="ARBA" id="ARBA00004141"/>
    </source>
</evidence>
<organism evidence="6 7">
    <name type="scientific">Candidatus Segetimicrobium genomatis</name>
    <dbReference type="NCBI Taxonomy" id="2569760"/>
    <lineage>
        <taxon>Bacteria</taxon>
        <taxon>Bacillati</taxon>
        <taxon>Candidatus Sysuimicrobiota</taxon>
        <taxon>Candidatus Sysuimicrobiia</taxon>
        <taxon>Candidatus Sysuimicrobiales</taxon>
        <taxon>Candidatus Segetimicrobiaceae</taxon>
        <taxon>Candidatus Segetimicrobium</taxon>
    </lineage>
</organism>
<dbReference type="AlphaFoldDB" id="A0A537L2Q8"/>
<evidence type="ECO:0000256" key="2">
    <source>
        <dbReference type="ARBA" id="ARBA00022692"/>
    </source>
</evidence>
<keyword evidence="3 5" id="KW-1133">Transmembrane helix</keyword>
<feature type="transmembrane region" description="Helical" evidence="5">
    <location>
        <begin position="57"/>
        <end position="77"/>
    </location>
</feature>
<evidence type="ECO:0000256" key="4">
    <source>
        <dbReference type="ARBA" id="ARBA00023136"/>
    </source>
</evidence>
<gene>
    <name evidence="6" type="ORF">E6H01_06940</name>
</gene>
<evidence type="ECO:0000256" key="3">
    <source>
        <dbReference type="ARBA" id="ARBA00022989"/>
    </source>
</evidence>
<evidence type="ECO:0000256" key="5">
    <source>
        <dbReference type="SAM" id="Phobius"/>
    </source>
</evidence>
<keyword evidence="4 5" id="KW-0472">Membrane</keyword>
<dbReference type="Proteomes" id="UP000319353">
    <property type="component" value="Unassembled WGS sequence"/>
</dbReference>
<protein>
    <submittedName>
        <fullName evidence="6">DoxX family protein</fullName>
    </submittedName>
</protein>
<name>A0A537L2Q8_9BACT</name>
<reference evidence="6 7" key="1">
    <citation type="journal article" date="2019" name="Nat. Microbiol.">
        <title>Mediterranean grassland soil C-N compound turnover is dependent on rainfall and depth, and is mediated by genomically divergent microorganisms.</title>
        <authorList>
            <person name="Diamond S."/>
            <person name="Andeer P.F."/>
            <person name="Li Z."/>
            <person name="Crits-Christoph A."/>
            <person name="Burstein D."/>
            <person name="Anantharaman K."/>
            <person name="Lane K.R."/>
            <person name="Thomas B.C."/>
            <person name="Pan C."/>
            <person name="Northen T.R."/>
            <person name="Banfield J.F."/>
        </authorList>
    </citation>
    <scope>NUCLEOTIDE SEQUENCE [LARGE SCALE GENOMIC DNA]</scope>
    <source>
        <strain evidence="6">NP_4</strain>
    </source>
</reference>
<comment type="caution">
    <text evidence="6">The sequence shown here is derived from an EMBL/GenBank/DDBJ whole genome shotgun (WGS) entry which is preliminary data.</text>
</comment>
<evidence type="ECO:0000313" key="7">
    <source>
        <dbReference type="Proteomes" id="UP000319353"/>
    </source>
</evidence>
<accession>A0A537L2Q8</accession>
<dbReference type="EMBL" id="VBAL01000084">
    <property type="protein sequence ID" value="TMJ02286.1"/>
    <property type="molecule type" value="Genomic_DNA"/>
</dbReference>
<sequence>MDPRSVPMAPGTTSLNAFLWFIQIFLAVQYLFHGWLFASPPAAWAEAIAASGLNPGFRQFIGIAEILAAIGLVLPALTRILPWLTPLAALGLTVVMASATIFHIGRNEVPSAISAVNLLMLVVLTAYLRWKVVPIRSRAA</sequence>
<feature type="transmembrane region" description="Helical" evidence="5">
    <location>
        <begin position="17"/>
        <end position="37"/>
    </location>
</feature>
<feature type="transmembrane region" description="Helical" evidence="5">
    <location>
        <begin position="84"/>
        <end position="105"/>
    </location>
</feature>
<evidence type="ECO:0000313" key="6">
    <source>
        <dbReference type="EMBL" id="TMJ02286.1"/>
    </source>
</evidence>
<proteinExistence type="predicted"/>
<dbReference type="GO" id="GO:0016020">
    <property type="term" value="C:membrane"/>
    <property type="evidence" value="ECO:0007669"/>
    <property type="project" value="UniProtKB-SubCell"/>
</dbReference>
<keyword evidence="2 5" id="KW-0812">Transmembrane</keyword>
<dbReference type="InterPro" id="IPR032808">
    <property type="entry name" value="DoxX"/>
</dbReference>
<dbReference type="Pfam" id="PF13564">
    <property type="entry name" value="DoxX_2"/>
    <property type="match status" value="1"/>
</dbReference>